<sequence>MSEDKIEGVAIANLIGTDERSIVGWVYRWNTGALAVRWDIDGPQRVLECRPDLSDAEKREIDFGGLTQIPTLDSWQDQL</sequence>
<dbReference type="Proteomes" id="UP001064087">
    <property type="component" value="Plasmid unnamed2"/>
</dbReference>
<accession>A0ABY6D613</accession>
<gene>
    <name evidence="1" type="ORF">N7U68_00555</name>
</gene>
<evidence type="ECO:0000313" key="1">
    <source>
        <dbReference type="EMBL" id="UXX81586.1"/>
    </source>
</evidence>
<protein>
    <submittedName>
        <fullName evidence="1">Uncharacterized protein</fullName>
    </submittedName>
</protein>
<reference evidence="1" key="1">
    <citation type="submission" date="2022-10" db="EMBL/GenBank/DDBJ databases">
        <title>Roseovarius pelagicus sp. nov., isolated from Arctic seawater.</title>
        <authorList>
            <person name="Hong Y.W."/>
            <person name="Hwang C.Y."/>
        </authorList>
    </citation>
    <scope>NUCLEOTIDE SEQUENCE</scope>
    <source>
        <strain evidence="1">HL-MP18</strain>
        <plasmid evidence="1">unnamed2</plasmid>
    </source>
</reference>
<dbReference type="RefSeq" id="WP_165198406.1">
    <property type="nucleotide sequence ID" value="NZ_CP106737.1"/>
</dbReference>
<keyword evidence="2" id="KW-1185">Reference proteome</keyword>
<proteinExistence type="predicted"/>
<keyword evidence="1" id="KW-0614">Plasmid</keyword>
<geneLocation type="plasmid" evidence="1 2">
    <name>unnamed2</name>
</geneLocation>
<organism evidence="1 2">
    <name type="scientific">Roseovarius pelagicus</name>
    <dbReference type="NCBI Taxonomy" id="2980108"/>
    <lineage>
        <taxon>Bacteria</taxon>
        <taxon>Pseudomonadati</taxon>
        <taxon>Pseudomonadota</taxon>
        <taxon>Alphaproteobacteria</taxon>
        <taxon>Rhodobacterales</taxon>
        <taxon>Roseobacteraceae</taxon>
        <taxon>Roseovarius</taxon>
    </lineage>
</organism>
<evidence type="ECO:0000313" key="2">
    <source>
        <dbReference type="Proteomes" id="UP001064087"/>
    </source>
</evidence>
<dbReference type="EMBL" id="CP106737">
    <property type="protein sequence ID" value="UXX81586.1"/>
    <property type="molecule type" value="Genomic_DNA"/>
</dbReference>
<name>A0ABY6D613_9RHOB</name>